<dbReference type="Proteomes" id="UP000307244">
    <property type="component" value="Unassembled WGS sequence"/>
</dbReference>
<dbReference type="Pfam" id="PF01037">
    <property type="entry name" value="AsnC_trans_reg"/>
    <property type="match status" value="1"/>
</dbReference>
<dbReference type="GO" id="GO:0043200">
    <property type="term" value="P:response to amino acid"/>
    <property type="evidence" value="ECO:0007669"/>
    <property type="project" value="TreeGrafter"/>
</dbReference>
<dbReference type="AlphaFoldDB" id="A0A4U1CHR2"/>
<dbReference type="SMART" id="SM00344">
    <property type="entry name" value="HTH_ASNC"/>
    <property type="match status" value="1"/>
</dbReference>
<dbReference type="Pfam" id="PF13412">
    <property type="entry name" value="HTH_24"/>
    <property type="match status" value="1"/>
</dbReference>
<dbReference type="SUPFAM" id="SSF46785">
    <property type="entry name" value="Winged helix' DNA-binding domain"/>
    <property type="match status" value="1"/>
</dbReference>
<dbReference type="PANTHER" id="PTHR30154:SF34">
    <property type="entry name" value="TRANSCRIPTIONAL REGULATOR AZLB"/>
    <property type="match status" value="1"/>
</dbReference>
<keyword evidence="1" id="KW-0805">Transcription regulation</keyword>
<evidence type="ECO:0000313" key="6">
    <source>
        <dbReference type="Proteomes" id="UP000307244"/>
    </source>
</evidence>
<evidence type="ECO:0000259" key="4">
    <source>
        <dbReference type="PROSITE" id="PS50956"/>
    </source>
</evidence>
<evidence type="ECO:0000256" key="2">
    <source>
        <dbReference type="ARBA" id="ARBA00023125"/>
    </source>
</evidence>
<dbReference type="Gene3D" id="3.30.70.920">
    <property type="match status" value="1"/>
</dbReference>
<accession>A0A4U1CHR2</accession>
<dbReference type="InterPro" id="IPR036388">
    <property type="entry name" value="WH-like_DNA-bd_sf"/>
</dbReference>
<dbReference type="EMBL" id="SWBQ01000003">
    <property type="protein sequence ID" value="TKC06345.1"/>
    <property type="molecule type" value="Genomic_DNA"/>
</dbReference>
<evidence type="ECO:0000256" key="1">
    <source>
        <dbReference type="ARBA" id="ARBA00023015"/>
    </source>
</evidence>
<feature type="domain" description="HTH asnC-type" evidence="4">
    <location>
        <begin position="6"/>
        <end position="67"/>
    </location>
</feature>
<dbReference type="SUPFAM" id="SSF54909">
    <property type="entry name" value="Dimeric alpha+beta barrel"/>
    <property type="match status" value="1"/>
</dbReference>
<dbReference type="InterPro" id="IPR011008">
    <property type="entry name" value="Dimeric_a/b-barrel"/>
</dbReference>
<gene>
    <name evidence="5" type="ORF">FA047_13625</name>
</gene>
<dbReference type="PRINTS" id="PR00033">
    <property type="entry name" value="HTHASNC"/>
</dbReference>
<reference evidence="5 6" key="1">
    <citation type="submission" date="2019-04" db="EMBL/GenBank/DDBJ databases">
        <title>Pedobacter sp. RP-3-15 sp. nov., isolated from Arctic soil.</title>
        <authorList>
            <person name="Dahal R.H."/>
            <person name="Kim D.-U."/>
        </authorList>
    </citation>
    <scope>NUCLEOTIDE SEQUENCE [LARGE SCALE GENOMIC DNA]</scope>
    <source>
        <strain evidence="5 6">RP-3-15</strain>
    </source>
</reference>
<evidence type="ECO:0000313" key="5">
    <source>
        <dbReference type="EMBL" id="TKC06345.1"/>
    </source>
</evidence>
<organism evidence="5 6">
    <name type="scientific">Pedobacter frigoris</name>
    <dbReference type="NCBI Taxonomy" id="2571272"/>
    <lineage>
        <taxon>Bacteria</taxon>
        <taxon>Pseudomonadati</taxon>
        <taxon>Bacteroidota</taxon>
        <taxon>Sphingobacteriia</taxon>
        <taxon>Sphingobacteriales</taxon>
        <taxon>Sphingobacteriaceae</taxon>
        <taxon>Pedobacter</taxon>
    </lineage>
</organism>
<keyword evidence="2" id="KW-0238">DNA-binding</keyword>
<sequence>MSQKELDNTDISILNLIQKDARLTHKEIAYKTNKSLSATQARVRKLMENGIIKKFVTLLDRKRVGRGLAVFTLIKINNCNLEALVDIQQNTNAFEEVMECFHVSGENDFILKVVVGDIDDYNDFIMKKLSILPNIASVKSMFVIAESKYETSFKL</sequence>
<keyword evidence="6" id="KW-1185">Reference proteome</keyword>
<comment type="caution">
    <text evidence="5">The sequence shown here is derived from an EMBL/GenBank/DDBJ whole genome shotgun (WGS) entry which is preliminary data.</text>
</comment>
<name>A0A4U1CHR2_9SPHI</name>
<keyword evidence="3" id="KW-0804">Transcription</keyword>
<evidence type="ECO:0000256" key="3">
    <source>
        <dbReference type="ARBA" id="ARBA00023163"/>
    </source>
</evidence>
<dbReference type="PANTHER" id="PTHR30154">
    <property type="entry name" value="LEUCINE-RESPONSIVE REGULATORY PROTEIN"/>
    <property type="match status" value="1"/>
</dbReference>
<protein>
    <submittedName>
        <fullName evidence="5">Lrp/AsnC family transcriptional regulator</fullName>
    </submittedName>
</protein>
<dbReference type="RefSeq" id="WP_136836604.1">
    <property type="nucleotide sequence ID" value="NZ_SWBQ01000003.1"/>
</dbReference>
<dbReference type="OrthoDB" id="9800326at2"/>
<dbReference type="PROSITE" id="PS50956">
    <property type="entry name" value="HTH_ASNC_2"/>
    <property type="match status" value="1"/>
</dbReference>
<proteinExistence type="predicted"/>
<dbReference type="Gene3D" id="1.10.10.10">
    <property type="entry name" value="Winged helix-like DNA-binding domain superfamily/Winged helix DNA-binding domain"/>
    <property type="match status" value="1"/>
</dbReference>
<dbReference type="InterPro" id="IPR019888">
    <property type="entry name" value="Tscrpt_reg_AsnC-like"/>
</dbReference>
<dbReference type="GO" id="GO:0005829">
    <property type="term" value="C:cytosol"/>
    <property type="evidence" value="ECO:0007669"/>
    <property type="project" value="TreeGrafter"/>
</dbReference>
<dbReference type="InterPro" id="IPR000485">
    <property type="entry name" value="AsnC-type_HTH_dom"/>
</dbReference>
<dbReference type="InterPro" id="IPR036390">
    <property type="entry name" value="WH_DNA-bd_sf"/>
</dbReference>
<dbReference type="GO" id="GO:0043565">
    <property type="term" value="F:sequence-specific DNA binding"/>
    <property type="evidence" value="ECO:0007669"/>
    <property type="project" value="InterPro"/>
</dbReference>
<dbReference type="InterPro" id="IPR019887">
    <property type="entry name" value="Tscrpt_reg_AsnC/Lrp_C"/>
</dbReference>